<feature type="compositionally biased region" description="Polar residues" evidence="3">
    <location>
        <begin position="328"/>
        <end position="344"/>
    </location>
</feature>
<dbReference type="PANTHER" id="PTHR11474:SF126">
    <property type="entry name" value="TYROSINASE-LIKE PROTEIN TYR-1-RELATED"/>
    <property type="match status" value="1"/>
</dbReference>
<feature type="chain" id="PRO_5040931843" description="Tyrosinase copper-binding domain-containing protein" evidence="4">
    <location>
        <begin position="22"/>
        <end position="392"/>
    </location>
</feature>
<keyword evidence="1" id="KW-0479">Metal-binding</keyword>
<dbReference type="EMBL" id="JANBUM010000296">
    <property type="protein sequence ID" value="KAJ2779485.1"/>
    <property type="molecule type" value="Genomic_DNA"/>
</dbReference>
<gene>
    <name evidence="6" type="ORF">GGI15_003861</name>
</gene>
<comment type="caution">
    <text evidence="6">The sequence shown here is derived from an EMBL/GenBank/DDBJ whole genome shotgun (WGS) entry which is preliminary data.</text>
</comment>
<evidence type="ECO:0000313" key="7">
    <source>
        <dbReference type="Proteomes" id="UP001140172"/>
    </source>
</evidence>
<dbReference type="OrthoDB" id="6132182at2759"/>
<feature type="domain" description="Tyrosinase copper-binding" evidence="5">
    <location>
        <begin position="72"/>
        <end position="89"/>
    </location>
</feature>
<dbReference type="PROSITE" id="PS00497">
    <property type="entry name" value="TYROSINASE_1"/>
    <property type="match status" value="1"/>
</dbReference>
<evidence type="ECO:0000313" key="6">
    <source>
        <dbReference type="EMBL" id="KAJ2779485.1"/>
    </source>
</evidence>
<dbReference type="Proteomes" id="UP001140172">
    <property type="component" value="Unassembled WGS sequence"/>
</dbReference>
<dbReference type="PRINTS" id="PR00092">
    <property type="entry name" value="TYROSINASE"/>
</dbReference>
<organism evidence="6 7">
    <name type="scientific">Coemansia interrupta</name>
    <dbReference type="NCBI Taxonomy" id="1126814"/>
    <lineage>
        <taxon>Eukaryota</taxon>
        <taxon>Fungi</taxon>
        <taxon>Fungi incertae sedis</taxon>
        <taxon>Zoopagomycota</taxon>
        <taxon>Kickxellomycotina</taxon>
        <taxon>Kickxellomycetes</taxon>
        <taxon>Kickxellales</taxon>
        <taxon>Kickxellaceae</taxon>
        <taxon>Coemansia</taxon>
    </lineage>
</organism>
<dbReference type="AlphaFoldDB" id="A0A9W8H7H3"/>
<name>A0A9W8H7H3_9FUNG</name>
<keyword evidence="4" id="KW-0732">Signal</keyword>
<dbReference type="SUPFAM" id="SSF48056">
    <property type="entry name" value="Di-copper centre-containing domain"/>
    <property type="match status" value="1"/>
</dbReference>
<dbReference type="PANTHER" id="PTHR11474">
    <property type="entry name" value="TYROSINASE FAMILY MEMBER"/>
    <property type="match status" value="1"/>
</dbReference>
<feature type="region of interest" description="Disordered" evidence="3">
    <location>
        <begin position="324"/>
        <end position="347"/>
    </location>
</feature>
<dbReference type="Pfam" id="PF00264">
    <property type="entry name" value="Tyrosinase"/>
    <property type="match status" value="1"/>
</dbReference>
<evidence type="ECO:0000256" key="3">
    <source>
        <dbReference type="SAM" id="MobiDB-lite"/>
    </source>
</evidence>
<dbReference type="InterPro" id="IPR050316">
    <property type="entry name" value="Tyrosinase/Hemocyanin"/>
</dbReference>
<protein>
    <recommendedName>
        <fullName evidence="5">Tyrosinase copper-binding domain-containing protein</fullName>
    </recommendedName>
</protein>
<sequence>MKILSICGIIAAQLLVHLADAQGCSNIVLRRDIMSLSQQEWNQMTYVLRRMNDDGWFRYFSDIHNYEFGNIHGNDHFFPFHRRYLRDFEEVGQRYDRNFAVPFWDELRDSRNPAGSPVMSSARIGGNGFGACVSDGLQNGWTMSFPNPHCLSRLYDMGNQMRSWYSPEYIYSVMQRNNDMHGFRENIEFSLHGSVHLGIGGDMSTPYSSNDFAFFLHHANLDRLWDQWQSWGHGDTIDGRDRFGNPLGLGSALPHYGDPIGSTMRLGTGRMCFRYVGGSSSRREQSALKLVSEPAASSADSADANLARLPANLLQKWFPHVNHENGPLNGSNSTRSSLAPSTPSGKKMVYPAPLTDAWVSMHRFDRAKVDKAMQEARDFVDDLNSANYLSPY</sequence>
<evidence type="ECO:0000256" key="4">
    <source>
        <dbReference type="SAM" id="SignalP"/>
    </source>
</evidence>
<dbReference type="GO" id="GO:0046872">
    <property type="term" value="F:metal ion binding"/>
    <property type="evidence" value="ECO:0007669"/>
    <property type="project" value="UniProtKB-KW"/>
</dbReference>
<evidence type="ECO:0000259" key="5">
    <source>
        <dbReference type="PROSITE" id="PS00497"/>
    </source>
</evidence>
<evidence type="ECO:0000256" key="1">
    <source>
        <dbReference type="ARBA" id="ARBA00022723"/>
    </source>
</evidence>
<keyword evidence="2" id="KW-0186">Copper</keyword>
<dbReference type="Gene3D" id="1.10.1280.10">
    <property type="entry name" value="Di-copper center containing domain from catechol oxidase"/>
    <property type="match status" value="1"/>
</dbReference>
<feature type="signal peptide" evidence="4">
    <location>
        <begin position="1"/>
        <end position="21"/>
    </location>
</feature>
<dbReference type="InterPro" id="IPR002227">
    <property type="entry name" value="Tyrosinase_Cu-bd"/>
</dbReference>
<dbReference type="InterPro" id="IPR008922">
    <property type="entry name" value="Di-copper_centre_dom_sf"/>
</dbReference>
<accession>A0A9W8H7H3</accession>
<evidence type="ECO:0000256" key="2">
    <source>
        <dbReference type="ARBA" id="ARBA00023008"/>
    </source>
</evidence>
<dbReference type="GO" id="GO:0016491">
    <property type="term" value="F:oxidoreductase activity"/>
    <property type="evidence" value="ECO:0007669"/>
    <property type="project" value="InterPro"/>
</dbReference>
<keyword evidence="7" id="KW-1185">Reference proteome</keyword>
<proteinExistence type="predicted"/>
<reference evidence="6" key="1">
    <citation type="submission" date="2022-07" db="EMBL/GenBank/DDBJ databases">
        <title>Phylogenomic reconstructions and comparative analyses of Kickxellomycotina fungi.</title>
        <authorList>
            <person name="Reynolds N.K."/>
            <person name="Stajich J.E."/>
            <person name="Barry K."/>
            <person name="Grigoriev I.V."/>
            <person name="Crous P."/>
            <person name="Smith M.E."/>
        </authorList>
    </citation>
    <scope>NUCLEOTIDE SEQUENCE</scope>
    <source>
        <strain evidence="6">BCRC 34489</strain>
    </source>
</reference>